<comment type="similarity">
    <text evidence="2 11">Belongs to the protease PrsW family.</text>
</comment>
<keyword evidence="4 11" id="KW-1003">Cell membrane</keyword>
<sequence length="230" mass="25972">MVTAAVVAAAVAPGVALLAYVYWKDRFATEPVRLVFRLFAAGMFVVFPTMVVQRMFVVALEPGMWTYAFGISALAEEFVKWFVFVFTIYRHREFDEPYDGIVYAAAVSLGFATLENVLYALSYRTSFADLFFRALLPVSGHALFGIAMGYSFGQAKFAGSRRAERLRLLFALAVPWLWHGAFDAVLLADRDPWELAVFMAICWGYAGWKLHRANARSPYHPTFADDEVRM</sequence>
<dbReference type="Proteomes" id="UP000243688">
    <property type="component" value="Unassembled WGS sequence"/>
</dbReference>
<gene>
    <name evidence="13" type="ORF">BLM47_08430</name>
</gene>
<dbReference type="GO" id="GO:0008233">
    <property type="term" value="F:peptidase activity"/>
    <property type="evidence" value="ECO:0007669"/>
    <property type="project" value="UniProtKB-KW"/>
</dbReference>
<proteinExistence type="inferred from homology"/>
<evidence type="ECO:0000313" key="13">
    <source>
        <dbReference type="EMBL" id="PDO10158.1"/>
    </source>
</evidence>
<dbReference type="PANTHER" id="PTHR36844:SF1">
    <property type="entry name" value="PROTEASE PRSW"/>
    <property type="match status" value="1"/>
</dbReference>
<dbReference type="EMBL" id="MOXJ01000018">
    <property type="protein sequence ID" value="PDO10158.1"/>
    <property type="molecule type" value="Genomic_DNA"/>
</dbReference>
<evidence type="ECO:0000256" key="10">
    <source>
        <dbReference type="ARBA" id="ARBA00030345"/>
    </source>
</evidence>
<dbReference type="PIRSF" id="PIRSF016933">
    <property type="entry name" value="PrsW"/>
    <property type="match status" value="1"/>
</dbReference>
<keyword evidence="8 12" id="KW-1133">Transmembrane helix</keyword>
<evidence type="ECO:0000256" key="7">
    <source>
        <dbReference type="ARBA" id="ARBA00022801"/>
    </source>
</evidence>
<feature type="transmembrane region" description="Helical" evidence="12">
    <location>
        <begin position="134"/>
        <end position="153"/>
    </location>
</feature>
<dbReference type="EC" id="3.4.-.-" evidence="11"/>
<dbReference type="GO" id="GO:0006508">
    <property type="term" value="P:proteolysis"/>
    <property type="evidence" value="ECO:0007669"/>
    <property type="project" value="UniProtKB-KW"/>
</dbReference>
<evidence type="ECO:0000256" key="4">
    <source>
        <dbReference type="ARBA" id="ARBA00022475"/>
    </source>
</evidence>
<feature type="transmembrane region" description="Helical" evidence="12">
    <location>
        <begin position="6"/>
        <end position="23"/>
    </location>
</feature>
<feature type="transmembrane region" description="Helical" evidence="12">
    <location>
        <begin position="64"/>
        <end position="89"/>
    </location>
</feature>
<evidence type="ECO:0000256" key="11">
    <source>
        <dbReference type="PIRNR" id="PIRNR016933"/>
    </source>
</evidence>
<reference evidence="13 14" key="1">
    <citation type="submission" date="2016-12" db="EMBL/GenBank/DDBJ databases">
        <title>Candidatus Reconcilibacillus cellulovorans genome.</title>
        <authorList>
            <person name="Kolinko S."/>
            <person name="Wu Y.-W."/>
            <person name="Tachea F."/>
            <person name="Denzel E."/>
            <person name="Hiras J."/>
            <person name="Baecker N."/>
            <person name="Chan L.J."/>
            <person name="Eichorst S.A."/>
            <person name="Frey D."/>
            <person name="Adams P.D."/>
            <person name="Pray T."/>
            <person name="Tanjore D."/>
            <person name="Petzold C.J."/>
            <person name="Gladden J.M."/>
            <person name="Simmons B.A."/>
            <person name="Singer S.W."/>
        </authorList>
    </citation>
    <scope>NUCLEOTIDE SEQUENCE [LARGE SCALE GENOMIC DNA]</scope>
    <source>
        <strain evidence="13">JTherm</strain>
    </source>
</reference>
<evidence type="ECO:0000256" key="3">
    <source>
        <dbReference type="ARBA" id="ARBA00018997"/>
    </source>
</evidence>
<dbReference type="InterPro" id="IPR026898">
    <property type="entry name" value="PrsW"/>
</dbReference>
<evidence type="ECO:0000256" key="1">
    <source>
        <dbReference type="ARBA" id="ARBA00004651"/>
    </source>
</evidence>
<evidence type="ECO:0000256" key="12">
    <source>
        <dbReference type="SAM" id="Phobius"/>
    </source>
</evidence>
<keyword evidence="7 11" id="KW-0378">Hydrolase</keyword>
<feature type="transmembrane region" description="Helical" evidence="12">
    <location>
        <begin position="35"/>
        <end position="52"/>
    </location>
</feature>
<evidence type="ECO:0000256" key="6">
    <source>
        <dbReference type="ARBA" id="ARBA00022692"/>
    </source>
</evidence>
<evidence type="ECO:0000313" key="14">
    <source>
        <dbReference type="Proteomes" id="UP000243688"/>
    </source>
</evidence>
<protein>
    <recommendedName>
        <fullName evidence="3 11">Protease PrsW</fullName>
        <ecNumber evidence="11">3.4.-.-</ecNumber>
    </recommendedName>
    <alternativeName>
        <fullName evidence="10 11">Protease responsible for activating sigma-W</fullName>
    </alternativeName>
</protein>
<dbReference type="NCBIfam" id="NF033739">
    <property type="entry name" value="intramemb_PrsW"/>
    <property type="match status" value="1"/>
</dbReference>
<evidence type="ECO:0000256" key="5">
    <source>
        <dbReference type="ARBA" id="ARBA00022670"/>
    </source>
</evidence>
<comment type="function">
    <text evidence="11">Involved in the degradation of specific anti-sigma factors.</text>
</comment>
<dbReference type="GO" id="GO:0005886">
    <property type="term" value="C:plasma membrane"/>
    <property type="evidence" value="ECO:0007669"/>
    <property type="project" value="UniProtKB-SubCell"/>
</dbReference>
<feature type="transmembrane region" description="Helical" evidence="12">
    <location>
        <begin position="101"/>
        <end position="122"/>
    </location>
</feature>
<keyword evidence="9 11" id="KW-0472">Membrane</keyword>
<keyword evidence="5 11" id="KW-0645">Protease</keyword>
<evidence type="ECO:0000256" key="2">
    <source>
        <dbReference type="ARBA" id="ARBA00009165"/>
    </source>
</evidence>
<dbReference type="PANTHER" id="PTHR36844">
    <property type="entry name" value="PROTEASE PRSW"/>
    <property type="match status" value="1"/>
</dbReference>
<dbReference type="InterPro" id="IPR023596">
    <property type="entry name" value="Peptidase_PrsW_arch/bac"/>
</dbReference>
<evidence type="ECO:0000256" key="9">
    <source>
        <dbReference type="ARBA" id="ARBA00023136"/>
    </source>
</evidence>
<name>A0A2A6DYK8_9BACL</name>
<comment type="subcellular location">
    <subcellularLocation>
        <location evidence="1">Cell membrane</location>
        <topology evidence="1">Multi-pass membrane protein</topology>
    </subcellularLocation>
</comment>
<dbReference type="Pfam" id="PF13367">
    <property type="entry name" value="PrsW-protease"/>
    <property type="match status" value="1"/>
</dbReference>
<organism evidence="13 14">
    <name type="scientific">Candidatus Reconcilbacillus cellulovorans</name>
    <dbReference type="NCBI Taxonomy" id="1906605"/>
    <lineage>
        <taxon>Bacteria</taxon>
        <taxon>Bacillati</taxon>
        <taxon>Bacillota</taxon>
        <taxon>Bacilli</taxon>
        <taxon>Bacillales</taxon>
        <taxon>Paenibacillaceae</taxon>
        <taxon>Candidatus Reconcilbacillus</taxon>
    </lineage>
</organism>
<accession>A0A2A6DYK8</accession>
<keyword evidence="6 12" id="KW-0812">Transmembrane</keyword>
<feature type="transmembrane region" description="Helical" evidence="12">
    <location>
        <begin position="165"/>
        <end position="187"/>
    </location>
</feature>
<comment type="caution">
    <text evidence="13">The sequence shown here is derived from an EMBL/GenBank/DDBJ whole genome shotgun (WGS) entry which is preliminary data.</text>
</comment>
<evidence type="ECO:0000256" key="8">
    <source>
        <dbReference type="ARBA" id="ARBA00022989"/>
    </source>
</evidence>
<dbReference type="AlphaFoldDB" id="A0A2A6DYK8"/>